<feature type="domain" description="Kazal-like" evidence="2">
    <location>
        <begin position="150"/>
        <end position="203"/>
    </location>
</feature>
<dbReference type="PROSITE" id="PS51465">
    <property type="entry name" value="KAZAL_2"/>
    <property type="match status" value="8"/>
</dbReference>
<protein>
    <recommendedName>
        <fullName evidence="2">Kazal-like domain-containing protein</fullName>
    </recommendedName>
</protein>
<evidence type="ECO:0000259" key="2">
    <source>
        <dbReference type="PROSITE" id="PS51465"/>
    </source>
</evidence>
<dbReference type="PANTHER" id="PTHR21131">
    <property type="entry name" value="SERINE-TYPE ENDOPEPTIDASE INHIBITOR"/>
    <property type="match status" value="1"/>
</dbReference>
<dbReference type="SUPFAM" id="SSF100895">
    <property type="entry name" value="Kazal-type serine protease inhibitors"/>
    <property type="match status" value="8"/>
</dbReference>
<feature type="domain" description="Kazal-like" evidence="2">
    <location>
        <begin position="307"/>
        <end position="341"/>
    </location>
</feature>
<keyword evidence="1" id="KW-0732">Signal</keyword>
<dbReference type="Pfam" id="PF00050">
    <property type="entry name" value="Kazal_1"/>
    <property type="match status" value="5"/>
</dbReference>
<evidence type="ECO:0000313" key="4">
    <source>
        <dbReference type="Proteomes" id="UP001153714"/>
    </source>
</evidence>
<dbReference type="CDD" id="cd00104">
    <property type="entry name" value="KAZAL_FS"/>
    <property type="match status" value="8"/>
</dbReference>
<feature type="domain" description="Kazal-like" evidence="2">
    <location>
        <begin position="343"/>
        <end position="396"/>
    </location>
</feature>
<sequence length="406" mass="42808">MIKFVLLIVACQNMVLALQNHCFCPIEYDPVCGTNGRTYLSKCILDCALLRGAVKIEKKGPCSPAPCTCPEEYNPVCGSNGVTYGNDCLLNCATADDASLSIARGGSCEHTVIVVDQPDCKCQEDFNPVCGADGVTYTNECLLKCANEKLARKGPCEPPCACPNEDKPVCGSNGFTYSNPCWLNCATKDDASLRVASVGTCNSNEESTGLLIVEQPGCRACKSDAEPVCGKDRTTYANECVMECAGVELLKEGPCEPPCVCPADLSPVCGSNKVTYSNVCSLNCATIDDATLSVAHSGPCEADVVNVAEQPVCKCPGYFEPMCGTNGVTYHNECRMKCAGQTLAKVGRCEPPCTCPSEGKAICGSDGNTYNNVCLLNCATKDDHTLKVKHPGPCKNAAPAIDARSA</sequence>
<evidence type="ECO:0000256" key="1">
    <source>
        <dbReference type="SAM" id="SignalP"/>
    </source>
</evidence>
<feature type="domain" description="Kazal-like" evidence="2">
    <location>
        <begin position="56"/>
        <end position="110"/>
    </location>
</feature>
<proteinExistence type="predicted"/>
<accession>A0A9N9WCC1</accession>
<keyword evidence="4" id="KW-1185">Reference proteome</keyword>
<dbReference type="InterPro" id="IPR002350">
    <property type="entry name" value="Kazal_dom"/>
</dbReference>
<dbReference type="PANTHER" id="PTHR21131:SF0">
    <property type="entry name" value="GEO10195P1-RELATED"/>
    <property type="match status" value="1"/>
</dbReference>
<dbReference type="OrthoDB" id="126772at2759"/>
<feature type="signal peptide" evidence="1">
    <location>
        <begin position="1"/>
        <end position="17"/>
    </location>
</feature>
<feature type="chain" id="PRO_5040458055" description="Kazal-like domain-containing protein" evidence="1">
    <location>
        <begin position="18"/>
        <end position="406"/>
    </location>
</feature>
<feature type="domain" description="Kazal-like" evidence="2">
    <location>
        <begin position="5"/>
        <end position="52"/>
    </location>
</feature>
<feature type="domain" description="Kazal-like" evidence="2">
    <location>
        <begin position="249"/>
        <end position="302"/>
    </location>
</feature>
<dbReference type="PROSITE" id="PS00282">
    <property type="entry name" value="KAZAL_1"/>
    <property type="match status" value="5"/>
</dbReference>
<feature type="domain" description="Kazal-like" evidence="2">
    <location>
        <begin position="114"/>
        <end position="149"/>
    </location>
</feature>
<dbReference type="SMART" id="SM00280">
    <property type="entry name" value="KAZAL"/>
    <property type="match status" value="8"/>
</dbReference>
<dbReference type="InterPro" id="IPR053265">
    <property type="entry name" value="Serpin"/>
</dbReference>
<dbReference type="EMBL" id="OU893333">
    <property type="protein sequence ID" value="CAG9788887.1"/>
    <property type="molecule type" value="Genomic_DNA"/>
</dbReference>
<dbReference type="AlphaFoldDB" id="A0A9N9WCC1"/>
<dbReference type="InterPro" id="IPR036058">
    <property type="entry name" value="Kazal_dom_sf"/>
</dbReference>
<dbReference type="Pfam" id="PF07648">
    <property type="entry name" value="Kazal_2"/>
    <property type="match status" value="2"/>
</dbReference>
<name>A0A9N9WCC1_9NEOP</name>
<reference evidence="3" key="2">
    <citation type="submission" date="2022-10" db="EMBL/GenBank/DDBJ databases">
        <authorList>
            <consortium name="ENA_rothamsted_submissions"/>
            <consortium name="culmorum"/>
            <person name="King R."/>
        </authorList>
    </citation>
    <scope>NUCLEOTIDE SEQUENCE</scope>
</reference>
<evidence type="ECO:0000313" key="3">
    <source>
        <dbReference type="EMBL" id="CAG9788887.1"/>
    </source>
</evidence>
<gene>
    <name evidence="3" type="ORF">DIATSA_LOCUS6668</name>
</gene>
<organism evidence="3 4">
    <name type="scientific">Diatraea saccharalis</name>
    <name type="common">sugarcane borer</name>
    <dbReference type="NCBI Taxonomy" id="40085"/>
    <lineage>
        <taxon>Eukaryota</taxon>
        <taxon>Metazoa</taxon>
        <taxon>Ecdysozoa</taxon>
        <taxon>Arthropoda</taxon>
        <taxon>Hexapoda</taxon>
        <taxon>Insecta</taxon>
        <taxon>Pterygota</taxon>
        <taxon>Neoptera</taxon>
        <taxon>Endopterygota</taxon>
        <taxon>Lepidoptera</taxon>
        <taxon>Glossata</taxon>
        <taxon>Ditrysia</taxon>
        <taxon>Pyraloidea</taxon>
        <taxon>Crambidae</taxon>
        <taxon>Crambinae</taxon>
        <taxon>Diatraea</taxon>
    </lineage>
</organism>
<feature type="domain" description="Kazal-like" evidence="2">
    <location>
        <begin position="212"/>
        <end position="245"/>
    </location>
</feature>
<dbReference type="Proteomes" id="UP001153714">
    <property type="component" value="Chromosome 2"/>
</dbReference>
<reference evidence="3" key="1">
    <citation type="submission" date="2021-12" db="EMBL/GenBank/DDBJ databases">
        <authorList>
            <person name="King R."/>
        </authorList>
    </citation>
    <scope>NUCLEOTIDE SEQUENCE</scope>
</reference>
<dbReference type="Gene3D" id="3.30.60.30">
    <property type="match status" value="8"/>
</dbReference>